<dbReference type="Proteomes" id="UP000618460">
    <property type="component" value="Unassembled WGS sequence"/>
</dbReference>
<evidence type="ECO:0000313" key="2">
    <source>
        <dbReference type="EMBL" id="GGM27676.1"/>
    </source>
</evidence>
<dbReference type="SUPFAM" id="SSF52218">
    <property type="entry name" value="Flavoproteins"/>
    <property type="match status" value="1"/>
</dbReference>
<accession>A0A917WTE6</accession>
<evidence type="ECO:0000259" key="1">
    <source>
        <dbReference type="Pfam" id="PF12724"/>
    </source>
</evidence>
<protein>
    <submittedName>
        <fullName evidence="2">Flavodoxin</fullName>
    </submittedName>
</protein>
<dbReference type="InterPro" id="IPR026816">
    <property type="entry name" value="Flavodoxin_dom"/>
</dbReference>
<reference evidence="2" key="2">
    <citation type="submission" date="2020-09" db="EMBL/GenBank/DDBJ databases">
        <authorList>
            <person name="Sun Q."/>
            <person name="Zhou Y."/>
        </authorList>
    </citation>
    <scope>NUCLEOTIDE SEQUENCE</scope>
    <source>
        <strain evidence="2">CGMCC 1.6333</strain>
    </source>
</reference>
<keyword evidence="3" id="KW-1185">Reference proteome</keyword>
<name>A0A917WTE6_9BACI</name>
<proteinExistence type="predicted"/>
<sequence>MQTCIIYMTKHGATKQASFHLAKKLPGDIQMIDLKNEPCPNIEGFDNIIIGGSIYMGNIQKQLKQFLQENLPILLRKKVGLFLCAGHPDPKTINEQFQNAFPAALLHHACAKARFGYTYDFYKLNAIERMIVKKIVGIKQSTFQLSTEKIEEFATQFKRKSTHKV</sequence>
<dbReference type="RefSeq" id="WP_117153788.1">
    <property type="nucleotide sequence ID" value="NZ_BMLG01000004.1"/>
</dbReference>
<comment type="caution">
    <text evidence="2">The sequence shown here is derived from an EMBL/GenBank/DDBJ whole genome shotgun (WGS) entry which is preliminary data.</text>
</comment>
<dbReference type="Pfam" id="PF12724">
    <property type="entry name" value="Flavodoxin_5"/>
    <property type="match status" value="1"/>
</dbReference>
<dbReference type="InterPro" id="IPR052200">
    <property type="entry name" value="Protoporphyrinogen_IX_DH"/>
</dbReference>
<dbReference type="OrthoDB" id="2146857at2"/>
<dbReference type="Gene3D" id="3.40.50.360">
    <property type="match status" value="1"/>
</dbReference>
<dbReference type="InterPro" id="IPR029039">
    <property type="entry name" value="Flavoprotein-like_sf"/>
</dbReference>
<organism evidence="2 3">
    <name type="scientific">Paraliobacillus quinghaiensis</name>
    <dbReference type="NCBI Taxonomy" id="470815"/>
    <lineage>
        <taxon>Bacteria</taxon>
        <taxon>Bacillati</taxon>
        <taxon>Bacillota</taxon>
        <taxon>Bacilli</taxon>
        <taxon>Bacillales</taxon>
        <taxon>Bacillaceae</taxon>
        <taxon>Paraliobacillus</taxon>
    </lineage>
</organism>
<gene>
    <name evidence="2" type="ORF">GCM10011351_11920</name>
</gene>
<reference evidence="2" key="1">
    <citation type="journal article" date="2014" name="Int. J. Syst. Evol. Microbiol.">
        <title>Complete genome sequence of Corynebacterium casei LMG S-19264T (=DSM 44701T), isolated from a smear-ripened cheese.</title>
        <authorList>
            <consortium name="US DOE Joint Genome Institute (JGI-PGF)"/>
            <person name="Walter F."/>
            <person name="Albersmeier A."/>
            <person name="Kalinowski J."/>
            <person name="Ruckert C."/>
        </authorList>
    </citation>
    <scope>NUCLEOTIDE SEQUENCE</scope>
    <source>
        <strain evidence="2">CGMCC 1.6333</strain>
    </source>
</reference>
<dbReference type="GO" id="GO:0070819">
    <property type="term" value="F:menaquinone-dependent protoporphyrinogen oxidase activity"/>
    <property type="evidence" value="ECO:0007669"/>
    <property type="project" value="TreeGrafter"/>
</dbReference>
<dbReference type="GO" id="GO:0010181">
    <property type="term" value="F:FMN binding"/>
    <property type="evidence" value="ECO:0007669"/>
    <property type="project" value="TreeGrafter"/>
</dbReference>
<dbReference type="EMBL" id="BMLG01000004">
    <property type="protein sequence ID" value="GGM27676.1"/>
    <property type="molecule type" value="Genomic_DNA"/>
</dbReference>
<feature type="domain" description="Flavodoxin" evidence="1">
    <location>
        <begin position="5"/>
        <end position="141"/>
    </location>
</feature>
<dbReference type="GO" id="GO:0006783">
    <property type="term" value="P:heme biosynthetic process"/>
    <property type="evidence" value="ECO:0007669"/>
    <property type="project" value="TreeGrafter"/>
</dbReference>
<evidence type="ECO:0000313" key="3">
    <source>
        <dbReference type="Proteomes" id="UP000618460"/>
    </source>
</evidence>
<dbReference type="PANTHER" id="PTHR38030">
    <property type="entry name" value="PROTOPORPHYRINOGEN IX DEHYDROGENASE [MENAQUINONE]"/>
    <property type="match status" value="1"/>
</dbReference>
<dbReference type="PANTHER" id="PTHR38030:SF2">
    <property type="entry name" value="PROTOPORPHYRINOGEN IX DEHYDROGENASE [QUINONE]"/>
    <property type="match status" value="1"/>
</dbReference>
<dbReference type="AlphaFoldDB" id="A0A917WTE6"/>